<sequence length="115" mass="11495">MRAHAGPSGHRPTVRRSSIPATLDGSRGTARPPGGAVARTSPGVRGGASAAGKVRLHVDGQHRERLPDAVLELLDAVESAADRGESLTVTDAATALGVDQPSSSIIPIGTSSSAG</sequence>
<evidence type="ECO:0000313" key="3">
    <source>
        <dbReference type="EMBL" id="MDX3022597.1"/>
    </source>
</evidence>
<accession>A0AAP6EKD6</accession>
<comment type="caution">
    <text evidence="2">The sequence shown here is derived from an EMBL/GenBank/DDBJ whole genome shotgun (WGS) entry which is preliminary data.</text>
</comment>
<dbReference type="EMBL" id="JARAWC010000042">
    <property type="protein sequence ID" value="MDX2965466.1"/>
    <property type="molecule type" value="Genomic_DNA"/>
</dbReference>
<evidence type="ECO:0000256" key="1">
    <source>
        <dbReference type="SAM" id="MobiDB-lite"/>
    </source>
</evidence>
<evidence type="ECO:0000313" key="4">
    <source>
        <dbReference type="Proteomes" id="UP001272987"/>
    </source>
</evidence>
<reference evidence="2 4" key="1">
    <citation type="journal article" date="2023" name="Microb. Genom.">
        <title>Mesoterricola silvestris gen. nov., sp. nov., Mesoterricola sediminis sp. nov., Geothrix oryzae sp. nov., Geothrix edaphica sp. nov., Geothrix rubra sp. nov., and Geothrix limicola sp. nov., six novel members of Acidobacteriota isolated from soils.</title>
        <authorList>
            <person name="Weisberg A.J."/>
            <person name="Pearce E."/>
            <person name="Kramer C.G."/>
            <person name="Chang J.H."/>
            <person name="Clarke C.R."/>
        </authorList>
    </citation>
    <scope>NUCLEOTIDE SEQUENCE</scope>
    <source>
        <strain evidence="3 4">NB05-1H</strain>
        <strain evidence="2">NRRL_B-16521</strain>
    </source>
</reference>
<dbReference type="Proteomes" id="UP001282288">
    <property type="component" value="Unassembled WGS sequence"/>
</dbReference>
<evidence type="ECO:0000313" key="2">
    <source>
        <dbReference type="EMBL" id="MDX2965466.1"/>
    </source>
</evidence>
<proteinExistence type="predicted"/>
<organism evidence="2 5">
    <name type="scientific">Streptomyces acidiscabies</name>
    <dbReference type="NCBI Taxonomy" id="42234"/>
    <lineage>
        <taxon>Bacteria</taxon>
        <taxon>Bacillati</taxon>
        <taxon>Actinomycetota</taxon>
        <taxon>Actinomycetes</taxon>
        <taxon>Kitasatosporales</taxon>
        <taxon>Streptomycetaceae</taxon>
        <taxon>Streptomyces</taxon>
    </lineage>
</organism>
<name>A0AAP6EKD6_9ACTN</name>
<dbReference type="AlphaFoldDB" id="A0AAP6EKD6"/>
<protein>
    <submittedName>
        <fullName evidence="2">Uncharacterized protein</fullName>
    </submittedName>
</protein>
<dbReference type="RefSeq" id="WP_143576489.1">
    <property type="nucleotide sequence ID" value="NZ_CP122369.1"/>
</dbReference>
<feature type="region of interest" description="Disordered" evidence="1">
    <location>
        <begin position="1"/>
        <end position="56"/>
    </location>
</feature>
<dbReference type="GeneID" id="69812729"/>
<dbReference type="Proteomes" id="UP001272987">
    <property type="component" value="Unassembled WGS sequence"/>
</dbReference>
<keyword evidence="4" id="KW-1185">Reference proteome</keyword>
<dbReference type="EMBL" id="JARAWP010000022">
    <property type="protein sequence ID" value="MDX3022597.1"/>
    <property type="molecule type" value="Genomic_DNA"/>
</dbReference>
<evidence type="ECO:0000313" key="5">
    <source>
        <dbReference type="Proteomes" id="UP001282288"/>
    </source>
</evidence>
<gene>
    <name evidence="2" type="ORF">PV399_38010</name>
    <name evidence="3" type="ORF">PV666_32670</name>
</gene>